<name>A0AAN4R2N7_9PROT</name>
<evidence type="ECO:0000313" key="1">
    <source>
        <dbReference type="EMBL" id="GEL53198.1"/>
    </source>
</evidence>
<organism evidence="1 2">
    <name type="scientific">Asaia bogorensis NBRC 16594</name>
    <dbReference type="NCBI Taxonomy" id="1231624"/>
    <lineage>
        <taxon>Bacteria</taxon>
        <taxon>Pseudomonadati</taxon>
        <taxon>Pseudomonadota</taxon>
        <taxon>Alphaproteobacteria</taxon>
        <taxon>Acetobacterales</taxon>
        <taxon>Acetobacteraceae</taxon>
        <taxon>Asaia</taxon>
    </lineage>
</organism>
<sequence>MASMAMLRDSIVQIEQRYQRGFAALYLQTGMAAVDEALKGGLRRGAVHEFLGEGHDQGLCARPTRFIAQILARSAGPVIWLVPALSENHPIGHRGAAQGRGGSSGFTSVPVLAGLRDAGLDGARLLCVEVEAARLVGTMEDVLRTRGVTAVVADLPEPLSLTASRRLHLAAEKTMVTGFVVHRHAQPLSPNSCWTRWRIGPARADAVRVGLRSFPSASGGLSLSLLRRRGGDALFWRVGTDHDASVSFPVAAPLAHDPLAQGASRSRPRQTSGPLWS</sequence>
<evidence type="ECO:0000313" key="2">
    <source>
        <dbReference type="Proteomes" id="UP000321287"/>
    </source>
</evidence>
<protein>
    <recommendedName>
        <fullName evidence="3">Protein ImuA</fullName>
    </recommendedName>
</protein>
<dbReference type="GeneID" id="78227888"/>
<dbReference type="AlphaFoldDB" id="A0AAN4R2N7"/>
<keyword evidence="2" id="KW-1185">Reference proteome</keyword>
<dbReference type="Gene3D" id="3.40.50.300">
    <property type="entry name" value="P-loop containing nucleotide triphosphate hydrolases"/>
    <property type="match status" value="1"/>
</dbReference>
<dbReference type="SUPFAM" id="SSF52540">
    <property type="entry name" value="P-loop containing nucleoside triphosphate hydrolases"/>
    <property type="match status" value="1"/>
</dbReference>
<accession>A0AAN4R2N7</accession>
<evidence type="ECO:0008006" key="3">
    <source>
        <dbReference type="Google" id="ProtNLM"/>
    </source>
</evidence>
<comment type="caution">
    <text evidence="1">The sequence shown here is derived from an EMBL/GenBank/DDBJ whole genome shotgun (WGS) entry which is preliminary data.</text>
</comment>
<dbReference type="RefSeq" id="WP_171840652.1">
    <property type="nucleotide sequence ID" value="NZ_AP014690.1"/>
</dbReference>
<dbReference type="InterPro" id="IPR027417">
    <property type="entry name" value="P-loop_NTPase"/>
</dbReference>
<dbReference type="Proteomes" id="UP000321287">
    <property type="component" value="Unassembled WGS sequence"/>
</dbReference>
<gene>
    <name evidence="1" type="ORF">ABO01nite_12050</name>
</gene>
<dbReference type="KEGG" id="abg:Asbog_00543"/>
<reference evidence="1 2" key="1">
    <citation type="submission" date="2019-07" db="EMBL/GenBank/DDBJ databases">
        <title>Whole genome shotgun sequence of Asaia bogorensis NBRC 16594.</title>
        <authorList>
            <person name="Hosoyama A."/>
            <person name="Uohara A."/>
            <person name="Ohji S."/>
            <person name="Ichikawa N."/>
        </authorList>
    </citation>
    <scope>NUCLEOTIDE SEQUENCE [LARGE SCALE GENOMIC DNA]</scope>
    <source>
        <strain evidence="1 2">NBRC 16594</strain>
    </source>
</reference>
<dbReference type="EMBL" id="BJVS01000003">
    <property type="protein sequence ID" value="GEL53198.1"/>
    <property type="molecule type" value="Genomic_DNA"/>
</dbReference>
<proteinExistence type="predicted"/>